<organism evidence="9 10">
    <name type="scientific">Rhodocollybia butyracea</name>
    <dbReference type="NCBI Taxonomy" id="206335"/>
    <lineage>
        <taxon>Eukaryota</taxon>
        <taxon>Fungi</taxon>
        <taxon>Dikarya</taxon>
        <taxon>Basidiomycota</taxon>
        <taxon>Agaricomycotina</taxon>
        <taxon>Agaricomycetes</taxon>
        <taxon>Agaricomycetidae</taxon>
        <taxon>Agaricales</taxon>
        <taxon>Marasmiineae</taxon>
        <taxon>Omphalotaceae</taxon>
        <taxon>Rhodocollybia</taxon>
    </lineage>
</organism>
<name>A0A9P5UEE7_9AGAR</name>
<dbReference type="PANTHER" id="PTHR14456:SF2">
    <property type="entry name" value="INOSITOL-PENTAKISPHOSPHATE 2-KINASE"/>
    <property type="match status" value="1"/>
</dbReference>
<gene>
    <name evidence="9" type="ORF">BDP27DRAFT_1399086</name>
</gene>
<comment type="function">
    <text evidence="8">Phosphorylates Ins(1,3,4,5,6)P5 at position 2 to form Ins(1,2,3,4,5,6)P6 (InsP6 or phytate).</text>
</comment>
<dbReference type="InterPro" id="IPR009286">
    <property type="entry name" value="Ins_P5_2-kin"/>
</dbReference>
<dbReference type="InterPro" id="IPR043001">
    <property type="entry name" value="IP5_2-K_N_lobe"/>
</dbReference>
<keyword evidence="5 8" id="KW-0547">Nucleotide-binding</keyword>
<evidence type="ECO:0000256" key="3">
    <source>
        <dbReference type="ARBA" id="ARBA00014846"/>
    </source>
</evidence>
<evidence type="ECO:0000313" key="10">
    <source>
        <dbReference type="Proteomes" id="UP000772434"/>
    </source>
</evidence>
<dbReference type="EMBL" id="JADNRY010000010">
    <property type="protein sequence ID" value="KAF9075198.1"/>
    <property type="molecule type" value="Genomic_DNA"/>
</dbReference>
<keyword evidence="7 8" id="KW-0067">ATP-binding</keyword>
<evidence type="ECO:0000256" key="8">
    <source>
        <dbReference type="RuleBase" id="RU364126"/>
    </source>
</evidence>
<dbReference type="GO" id="GO:0032958">
    <property type="term" value="P:inositol phosphate biosynthetic process"/>
    <property type="evidence" value="ECO:0007669"/>
    <property type="project" value="TreeGrafter"/>
</dbReference>
<keyword evidence="4 8" id="KW-0808">Transferase</keyword>
<dbReference type="Pfam" id="PF06090">
    <property type="entry name" value="Ins_P5_2-kin"/>
    <property type="match status" value="1"/>
</dbReference>
<comment type="catalytic activity">
    <reaction evidence="1 8">
        <text>1D-myo-inositol 1,3,4,5,6-pentakisphosphate + ATP = 1D-myo-inositol hexakisphosphate + ADP + H(+)</text>
        <dbReference type="Rhea" id="RHEA:20313"/>
        <dbReference type="ChEBI" id="CHEBI:15378"/>
        <dbReference type="ChEBI" id="CHEBI:30616"/>
        <dbReference type="ChEBI" id="CHEBI:57733"/>
        <dbReference type="ChEBI" id="CHEBI:58130"/>
        <dbReference type="ChEBI" id="CHEBI:456216"/>
        <dbReference type="EC" id="2.7.1.158"/>
    </reaction>
</comment>
<keyword evidence="10" id="KW-1185">Reference proteome</keyword>
<dbReference type="EC" id="2.7.1.158" evidence="2 8"/>
<evidence type="ECO:0000256" key="6">
    <source>
        <dbReference type="ARBA" id="ARBA00022777"/>
    </source>
</evidence>
<reference evidence="9" key="1">
    <citation type="submission" date="2020-11" db="EMBL/GenBank/DDBJ databases">
        <authorList>
            <consortium name="DOE Joint Genome Institute"/>
            <person name="Ahrendt S."/>
            <person name="Riley R."/>
            <person name="Andreopoulos W."/>
            <person name="Labutti K."/>
            <person name="Pangilinan J."/>
            <person name="Ruiz-Duenas F.J."/>
            <person name="Barrasa J.M."/>
            <person name="Sanchez-Garcia M."/>
            <person name="Camarero S."/>
            <person name="Miyauchi S."/>
            <person name="Serrano A."/>
            <person name="Linde D."/>
            <person name="Babiker R."/>
            <person name="Drula E."/>
            <person name="Ayuso-Fernandez I."/>
            <person name="Pacheco R."/>
            <person name="Padilla G."/>
            <person name="Ferreira P."/>
            <person name="Barriuso J."/>
            <person name="Kellner H."/>
            <person name="Castanera R."/>
            <person name="Alfaro M."/>
            <person name="Ramirez L."/>
            <person name="Pisabarro A.G."/>
            <person name="Kuo A."/>
            <person name="Tritt A."/>
            <person name="Lipzen A."/>
            <person name="He G."/>
            <person name="Yan M."/>
            <person name="Ng V."/>
            <person name="Cullen D."/>
            <person name="Martin F."/>
            <person name="Rosso M.-N."/>
            <person name="Henrissat B."/>
            <person name="Hibbett D."/>
            <person name="Martinez A.T."/>
            <person name="Grigoriev I.V."/>
        </authorList>
    </citation>
    <scope>NUCLEOTIDE SEQUENCE</scope>
    <source>
        <strain evidence="9">AH 40177</strain>
    </source>
</reference>
<accession>A0A9P5UEE7</accession>
<evidence type="ECO:0000313" key="9">
    <source>
        <dbReference type="EMBL" id="KAF9075198.1"/>
    </source>
</evidence>
<dbReference type="GO" id="GO:0035299">
    <property type="term" value="F:inositol-1,3,4,5,6-pentakisphosphate 2-kinase activity"/>
    <property type="evidence" value="ECO:0007669"/>
    <property type="project" value="UniProtKB-EC"/>
</dbReference>
<dbReference type="Proteomes" id="UP000772434">
    <property type="component" value="Unassembled WGS sequence"/>
</dbReference>
<dbReference type="OrthoDB" id="272370at2759"/>
<comment type="caution">
    <text evidence="9">The sequence shown here is derived from an EMBL/GenBank/DDBJ whole genome shotgun (WGS) entry which is preliminary data.</text>
</comment>
<evidence type="ECO:0000256" key="1">
    <source>
        <dbReference type="ARBA" id="ARBA00001774"/>
    </source>
</evidence>
<evidence type="ECO:0000256" key="7">
    <source>
        <dbReference type="ARBA" id="ARBA00022840"/>
    </source>
</evidence>
<dbReference type="PANTHER" id="PTHR14456">
    <property type="entry name" value="INOSITOL POLYPHOSPHATE KINASE 1"/>
    <property type="match status" value="1"/>
</dbReference>
<evidence type="ECO:0000256" key="5">
    <source>
        <dbReference type="ARBA" id="ARBA00022741"/>
    </source>
</evidence>
<dbReference type="GO" id="GO:0005634">
    <property type="term" value="C:nucleus"/>
    <property type="evidence" value="ECO:0007669"/>
    <property type="project" value="TreeGrafter"/>
</dbReference>
<dbReference type="Gene3D" id="3.30.200.110">
    <property type="entry name" value="Inositol-pentakisphosphate 2-kinase, N-lobe"/>
    <property type="match status" value="2"/>
</dbReference>
<evidence type="ECO:0000256" key="2">
    <source>
        <dbReference type="ARBA" id="ARBA00012023"/>
    </source>
</evidence>
<dbReference type="GO" id="GO:0005524">
    <property type="term" value="F:ATP binding"/>
    <property type="evidence" value="ECO:0007669"/>
    <property type="project" value="UniProtKB-KW"/>
</dbReference>
<sequence length="412" mass="46467">MASTNLTATTSPFHWKYLSEGAATIVFTYTGPPNECFHDKVLRVRKGAAPEDEQNSVLFQTKIISRLLPQEHLVNVEQVSLLSKSWLETLANLCAEKRPKWRTDSIDLSRNKGLLAPNLVLCPISVEIKPKWSFLKPQTTQACRFCMHAACRGRATSYCPLDLFSSSPARVKKAIYALYDCWAAGDPAQNNFRLFINGMVSPPGTHNLQAILQRSGILSDPPILGEGELRDLVVETLHSVLVQPKAFSLLKTLNCLQRTLDGVGIQRLASLWTKVHEKSSLNSIPSFGQGCLQPTTDDWHSFVNEYLKRQNGPLPHTSNEESALQYQLLSYLLSATFKDCSIMIMLPGLLFEDKSELSTFSPRITVIDLDTKPIHSLQKWIDQDFDIVQKYSEFKDNEKKQCSDDWDLQHLQ</sequence>
<proteinExistence type="predicted"/>
<evidence type="ECO:0000256" key="4">
    <source>
        <dbReference type="ARBA" id="ARBA00022679"/>
    </source>
</evidence>
<keyword evidence="6 8" id="KW-0418">Kinase</keyword>
<comment type="domain">
    <text evidence="8">The EXKPK motif is conserved in inositol-pentakisphosphate 2-kinases of both family 1 and 2.</text>
</comment>
<dbReference type="AlphaFoldDB" id="A0A9P5UEE7"/>
<protein>
    <recommendedName>
        <fullName evidence="3 8">Inositol-pentakisphosphate 2-kinase</fullName>
        <ecNumber evidence="2 8">2.7.1.158</ecNumber>
    </recommendedName>
</protein>